<keyword evidence="5" id="KW-1185">Reference proteome</keyword>
<organism evidence="4 5">
    <name type="scientific">Cladobotryum mycophilum</name>
    <dbReference type="NCBI Taxonomy" id="491253"/>
    <lineage>
        <taxon>Eukaryota</taxon>
        <taxon>Fungi</taxon>
        <taxon>Dikarya</taxon>
        <taxon>Ascomycota</taxon>
        <taxon>Pezizomycotina</taxon>
        <taxon>Sordariomycetes</taxon>
        <taxon>Hypocreomycetidae</taxon>
        <taxon>Hypocreales</taxon>
        <taxon>Hypocreaceae</taxon>
        <taxon>Cladobotryum</taxon>
    </lineage>
</organism>
<reference evidence="4 5" key="1">
    <citation type="submission" date="2024-01" db="EMBL/GenBank/DDBJ databases">
        <title>Complete genome of Cladobotryum mycophilum ATHUM6906.</title>
        <authorList>
            <person name="Christinaki A.C."/>
            <person name="Myridakis A.I."/>
            <person name="Kouvelis V.N."/>
        </authorList>
    </citation>
    <scope>NUCLEOTIDE SEQUENCE [LARGE SCALE GENOMIC DNA]</scope>
    <source>
        <strain evidence="4 5">ATHUM6906</strain>
    </source>
</reference>
<feature type="domain" description="DUF1996" evidence="3">
    <location>
        <begin position="38"/>
        <end position="268"/>
    </location>
</feature>
<evidence type="ECO:0000313" key="5">
    <source>
        <dbReference type="Proteomes" id="UP001338125"/>
    </source>
</evidence>
<dbReference type="Proteomes" id="UP001338125">
    <property type="component" value="Unassembled WGS sequence"/>
</dbReference>
<dbReference type="Pfam" id="PF09362">
    <property type="entry name" value="DUF1996"/>
    <property type="match status" value="1"/>
</dbReference>
<comment type="caution">
    <text evidence="4">The sequence shown here is derived from an EMBL/GenBank/DDBJ whole genome shotgun (WGS) entry which is preliminary data.</text>
</comment>
<feature type="chain" id="PRO_5046223337" description="DUF1996 domain-containing protein" evidence="2">
    <location>
        <begin position="23"/>
        <end position="335"/>
    </location>
</feature>
<gene>
    <name evidence="4" type="ORF">PT974_03057</name>
</gene>
<evidence type="ECO:0000313" key="4">
    <source>
        <dbReference type="EMBL" id="KAK5996302.1"/>
    </source>
</evidence>
<protein>
    <recommendedName>
        <fullName evidence="3">DUF1996 domain-containing protein</fullName>
    </recommendedName>
</protein>
<evidence type="ECO:0000256" key="2">
    <source>
        <dbReference type="SAM" id="SignalP"/>
    </source>
</evidence>
<feature type="signal peptide" evidence="2">
    <location>
        <begin position="1"/>
        <end position="22"/>
    </location>
</feature>
<dbReference type="InterPro" id="IPR018535">
    <property type="entry name" value="DUF1996"/>
</dbReference>
<feature type="region of interest" description="Disordered" evidence="1">
    <location>
        <begin position="296"/>
        <end position="335"/>
    </location>
</feature>
<accession>A0ABR0SWM5</accession>
<sequence>MPSAKSILAAGLAAVAFQGVDAQLFTANCAPLTVQRADPIVSPGVLSSHVHAVVGGTAFALTLSNDQAKNSKATTCNRVMDNSNYWQPQLYHQRRDGKFELVPLQGSAIYYIQRSCDYAPGRTNCDGAAPPIAPPAGFRMLAGDLNRRTYNDSSFADRATSHMCVNDQSIETNGFPTTPCGYMRSQVFFPSCWNGRDVDSADHKSHVSYTAYGDYNFGVCPQSHPKAIFSVFFEFFYYTSQIKDYNRLVYATGDPTGFSLHGDFLNGWKDQNALNRAMATCTGPRGVDDPGCSINVATPPGQGGPQPIERAPPTEDVGLKNTLDKLPGNNPIRGA</sequence>
<dbReference type="PANTHER" id="PTHR43662:SF3">
    <property type="entry name" value="DOMAIN PROTEIN, PUTATIVE (AFU_ORTHOLOGUE AFUA_6G11970)-RELATED"/>
    <property type="match status" value="1"/>
</dbReference>
<keyword evidence="2" id="KW-0732">Signal</keyword>
<dbReference type="PANTHER" id="PTHR43662">
    <property type="match status" value="1"/>
</dbReference>
<evidence type="ECO:0000259" key="3">
    <source>
        <dbReference type="Pfam" id="PF09362"/>
    </source>
</evidence>
<dbReference type="EMBL" id="JAVFKD010000003">
    <property type="protein sequence ID" value="KAK5996302.1"/>
    <property type="molecule type" value="Genomic_DNA"/>
</dbReference>
<proteinExistence type="predicted"/>
<evidence type="ECO:0000256" key="1">
    <source>
        <dbReference type="SAM" id="MobiDB-lite"/>
    </source>
</evidence>
<name>A0ABR0SWM5_9HYPO</name>